<dbReference type="SFLD" id="SFLDS00029">
    <property type="entry name" value="Radical_SAM"/>
    <property type="match status" value="1"/>
</dbReference>
<dbReference type="PROSITE" id="PS51449">
    <property type="entry name" value="MTTASE_N"/>
    <property type="match status" value="1"/>
</dbReference>
<feature type="domain" description="Radical SAM core" evidence="9">
    <location>
        <begin position="130"/>
        <end position="361"/>
    </location>
</feature>
<dbReference type="AlphaFoldDB" id="A0A9E2BH95"/>
<dbReference type="InterPro" id="IPR007197">
    <property type="entry name" value="rSAM"/>
</dbReference>
<dbReference type="EC" id="2.8.4.5" evidence="10"/>
<proteinExistence type="predicted"/>
<dbReference type="GO" id="GO:0046872">
    <property type="term" value="F:metal ion binding"/>
    <property type="evidence" value="ECO:0007669"/>
    <property type="project" value="UniProtKB-KW"/>
</dbReference>
<dbReference type="GO" id="GO:0035598">
    <property type="term" value="F:tRNA (N(6)-L-threonylcarbamoyladenosine(37)-C(2))-methylthiotransferase activity"/>
    <property type="evidence" value="ECO:0007669"/>
    <property type="project" value="UniProtKB-EC"/>
</dbReference>
<dbReference type="InterPro" id="IPR023404">
    <property type="entry name" value="rSAM_horseshoe"/>
</dbReference>
<dbReference type="NCBIfam" id="TIGR00089">
    <property type="entry name" value="MiaB/RimO family radical SAM methylthiotransferase"/>
    <property type="match status" value="1"/>
</dbReference>
<dbReference type="CDD" id="cd01335">
    <property type="entry name" value="Radical_SAM"/>
    <property type="match status" value="1"/>
</dbReference>
<sequence>MNSFSLKTFGCKTNQYEGEALRELLISQGLEEVTEKVHFFIINACSVTAKAEKEWLKFARKLKEENPGSLLVLTGCFLPESALLEELKNYFHLVIGFGERNNLPEFLKSETVGYFKSNLAVFEPLTVKAHKGHTRAFLKVEDGCHLNCSYCIVPLLRGSQIRSKPMEIVKEEFLRLLKGGFYEVVLTGTHLSAYGLDYGLKLTDLIKKLLNISYPFRLRVSSIEPQEVQDELLALMKDDPRIARHLHLPMQSGSASILKAMKRQYTPEDYLNQVEKARFYLPDIGISTDVMVGFPGEKEEDFEKTLWMLENLNLVKVHLFPFSPRPHTLANHLPQINRVIIKERMKRAQTAADWSLNRYANSFVGKTVEVLTEKKVEQFYEGYSSQYLKVRFPRLNKEKALIDNGGEEERERKLGKIHKVIIEKITGNYLEGVVKG</sequence>
<dbReference type="Pfam" id="PF04055">
    <property type="entry name" value="Radical_SAM"/>
    <property type="match status" value="1"/>
</dbReference>
<evidence type="ECO:0000256" key="7">
    <source>
        <dbReference type="ARBA" id="ARBA00023014"/>
    </source>
</evidence>
<keyword evidence="5" id="KW-0479">Metal-binding</keyword>
<dbReference type="PANTHER" id="PTHR11918:SF45">
    <property type="entry name" value="THREONYLCARBAMOYLADENOSINE TRNA METHYLTHIOTRANSFERASE"/>
    <property type="match status" value="1"/>
</dbReference>
<evidence type="ECO:0000256" key="4">
    <source>
        <dbReference type="ARBA" id="ARBA00022691"/>
    </source>
</evidence>
<evidence type="ECO:0000256" key="5">
    <source>
        <dbReference type="ARBA" id="ARBA00022723"/>
    </source>
</evidence>
<organism evidence="10 11">
    <name type="scientific">Psychracetigena formicireducens</name>
    <dbReference type="NCBI Taxonomy" id="2986056"/>
    <lineage>
        <taxon>Bacteria</taxon>
        <taxon>Bacillati</taxon>
        <taxon>Candidatus Lithacetigenota</taxon>
        <taxon>Candidatus Psychracetigena</taxon>
    </lineage>
</organism>
<dbReference type="PROSITE" id="PS01278">
    <property type="entry name" value="MTTASE_RADICAL"/>
    <property type="match status" value="1"/>
</dbReference>
<keyword evidence="3 10" id="KW-0808">Transferase</keyword>
<dbReference type="SFLD" id="SFLDG01082">
    <property type="entry name" value="B12-binding_domain_containing"/>
    <property type="match status" value="1"/>
</dbReference>
<dbReference type="Pfam" id="PF00919">
    <property type="entry name" value="UPF0004"/>
    <property type="match status" value="1"/>
</dbReference>
<dbReference type="PROSITE" id="PS51918">
    <property type="entry name" value="RADICAL_SAM"/>
    <property type="match status" value="1"/>
</dbReference>
<dbReference type="InterPro" id="IPR005839">
    <property type="entry name" value="Methylthiotransferase"/>
</dbReference>
<dbReference type="InterPro" id="IPR038135">
    <property type="entry name" value="Methylthiotransferase_N_sf"/>
</dbReference>
<dbReference type="InterPro" id="IPR058240">
    <property type="entry name" value="rSAM_sf"/>
</dbReference>
<comment type="caution">
    <text evidence="10">The sequence shown here is derived from an EMBL/GenBank/DDBJ whole genome shotgun (WGS) entry which is preliminary data.</text>
</comment>
<evidence type="ECO:0000259" key="9">
    <source>
        <dbReference type="PROSITE" id="PS51918"/>
    </source>
</evidence>
<dbReference type="SUPFAM" id="SSF102114">
    <property type="entry name" value="Radical SAM enzymes"/>
    <property type="match status" value="1"/>
</dbReference>
<gene>
    <name evidence="10" type="primary">mtaB_1</name>
    <name evidence="10" type="ORF">DDT42_01407</name>
</gene>
<dbReference type="Proteomes" id="UP000811545">
    <property type="component" value="Unassembled WGS sequence"/>
</dbReference>
<keyword evidence="4" id="KW-0949">S-adenosyl-L-methionine</keyword>
<reference evidence="10 11" key="1">
    <citation type="journal article" date="2021" name="bioRxiv">
        <title>Unique metabolic strategies in Hadean analogues reveal hints for primordial physiology.</title>
        <authorList>
            <person name="Nobu M.K."/>
            <person name="Nakai R."/>
            <person name="Tamazawa S."/>
            <person name="Mori H."/>
            <person name="Toyoda A."/>
            <person name="Ijiri A."/>
            <person name="Suzuki S."/>
            <person name="Kurokawa K."/>
            <person name="Kamagata Y."/>
            <person name="Tamaki H."/>
        </authorList>
    </citation>
    <scope>NUCLEOTIDE SEQUENCE [LARGE SCALE GENOMIC DNA]</scope>
    <source>
        <strain evidence="10">BS525</strain>
    </source>
</reference>
<keyword evidence="2" id="KW-0004">4Fe-4S</keyword>
<dbReference type="EMBL" id="QLTW01000110">
    <property type="protein sequence ID" value="MBT9145535.1"/>
    <property type="molecule type" value="Genomic_DNA"/>
</dbReference>
<evidence type="ECO:0000259" key="8">
    <source>
        <dbReference type="PROSITE" id="PS51449"/>
    </source>
</evidence>
<dbReference type="Gene3D" id="3.40.50.12160">
    <property type="entry name" value="Methylthiotransferase, N-terminal domain"/>
    <property type="match status" value="1"/>
</dbReference>
<evidence type="ECO:0000313" key="10">
    <source>
        <dbReference type="EMBL" id="MBT9145535.1"/>
    </source>
</evidence>
<evidence type="ECO:0000256" key="1">
    <source>
        <dbReference type="ARBA" id="ARBA00001966"/>
    </source>
</evidence>
<dbReference type="SFLD" id="SFLDG01061">
    <property type="entry name" value="methylthiotransferase"/>
    <property type="match status" value="1"/>
</dbReference>
<dbReference type="PANTHER" id="PTHR11918">
    <property type="entry name" value="RADICAL SAM PROTEINS"/>
    <property type="match status" value="1"/>
</dbReference>
<name>A0A9E2BH95_PSYF1</name>
<keyword evidence="7" id="KW-0411">Iron-sulfur</keyword>
<evidence type="ECO:0000256" key="3">
    <source>
        <dbReference type="ARBA" id="ARBA00022679"/>
    </source>
</evidence>
<dbReference type="InterPro" id="IPR020612">
    <property type="entry name" value="Methylthiotransferase_CS"/>
</dbReference>
<evidence type="ECO:0000313" key="11">
    <source>
        <dbReference type="Proteomes" id="UP000811545"/>
    </source>
</evidence>
<dbReference type="InterPro" id="IPR013848">
    <property type="entry name" value="Methylthiotransferase_N"/>
</dbReference>
<keyword evidence="6" id="KW-0408">Iron</keyword>
<dbReference type="Gene3D" id="3.80.30.20">
    <property type="entry name" value="tm_1862 like domain"/>
    <property type="match status" value="1"/>
</dbReference>
<dbReference type="NCBIfam" id="TIGR01579">
    <property type="entry name" value="MiaB-like-C"/>
    <property type="match status" value="1"/>
</dbReference>
<dbReference type="InterPro" id="IPR006638">
    <property type="entry name" value="Elp3/MiaA/NifB-like_rSAM"/>
</dbReference>
<dbReference type="InterPro" id="IPR006467">
    <property type="entry name" value="MiaB-like_bact"/>
</dbReference>
<evidence type="ECO:0000256" key="2">
    <source>
        <dbReference type="ARBA" id="ARBA00022485"/>
    </source>
</evidence>
<accession>A0A9E2BH95</accession>
<feature type="domain" description="MTTase N-terminal" evidence="8">
    <location>
        <begin position="2"/>
        <end position="112"/>
    </location>
</feature>
<dbReference type="SMART" id="SM00729">
    <property type="entry name" value="Elp3"/>
    <property type="match status" value="1"/>
</dbReference>
<dbReference type="GO" id="GO:0051539">
    <property type="term" value="F:4 iron, 4 sulfur cluster binding"/>
    <property type="evidence" value="ECO:0007669"/>
    <property type="project" value="UniProtKB-KW"/>
</dbReference>
<evidence type="ECO:0000256" key="6">
    <source>
        <dbReference type="ARBA" id="ARBA00023004"/>
    </source>
</evidence>
<protein>
    <submittedName>
        <fullName evidence="10">Threonylcarbamoyladenosine tRNA methylthiotransferase MtaB</fullName>
        <ecNumber evidence="10">2.8.4.5</ecNumber>
    </submittedName>
</protein>
<comment type="cofactor">
    <cofactor evidence="1">
        <name>[4Fe-4S] cluster</name>
        <dbReference type="ChEBI" id="CHEBI:49883"/>
    </cofactor>
</comment>